<keyword evidence="2" id="KW-0548">Nucleotidyltransferase</keyword>
<feature type="transmembrane region" description="Helical" evidence="1">
    <location>
        <begin position="103"/>
        <end position="120"/>
    </location>
</feature>
<feature type="transmembrane region" description="Helical" evidence="1">
    <location>
        <begin position="12"/>
        <end position="35"/>
    </location>
</feature>
<dbReference type="GO" id="GO:0005886">
    <property type="term" value="C:plasma membrane"/>
    <property type="evidence" value="ECO:0007669"/>
    <property type="project" value="TreeGrafter"/>
</dbReference>
<name>A0A378WV55_9NEIS</name>
<feature type="transmembrane region" description="Helical" evidence="1">
    <location>
        <begin position="231"/>
        <end position="251"/>
    </location>
</feature>
<keyword evidence="2" id="KW-0808">Transferase</keyword>
<feature type="transmembrane region" description="Helical" evidence="1">
    <location>
        <begin position="126"/>
        <end position="149"/>
    </location>
</feature>
<dbReference type="RefSeq" id="WP_115134324.1">
    <property type="nucleotide sequence ID" value="NZ_UGRS01000002.1"/>
</dbReference>
<dbReference type="Proteomes" id="UP000254055">
    <property type="component" value="Unassembled WGS sequence"/>
</dbReference>
<feature type="transmembrane region" description="Helical" evidence="1">
    <location>
        <begin position="257"/>
        <end position="280"/>
    </location>
</feature>
<feature type="transmembrane region" description="Helical" evidence="1">
    <location>
        <begin position="78"/>
        <end position="96"/>
    </location>
</feature>
<evidence type="ECO:0000313" key="3">
    <source>
        <dbReference type="Proteomes" id="UP000254055"/>
    </source>
</evidence>
<dbReference type="GO" id="GO:0004605">
    <property type="term" value="F:phosphatidate cytidylyltransferase activity"/>
    <property type="evidence" value="ECO:0007669"/>
    <property type="project" value="UniProtKB-EC"/>
</dbReference>
<feature type="transmembrane region" description="Helical" evidence="1">
    <location>
        <begin position="56"/>
        <end position="72"/>
    </location>
</feature>
<dbReference type="AlphaFoldDB" id="A0A378WV55"/>
<organism evidence="2 3">
    <name type="scientific">Neisseria zoodegmatis</name>
    <dbReference type="NCBI Taxonomy" id="326523"/>
    <lineage>
        <taxon>Bacteria</taxon>
        <taxon>Pseudomonadati</taxon>
        <taxon>Pseudomonadota</taxon>
        <taxon>Betaproteobacteria</taxon>
        <taxon>Neisseriales</taxon>
        <taxon>Neisseriaceae</taxon>
        <taxon>Neisseria</taxon>
    </lineage>
</organism>
<keyword evidence="1" id="KW-0812">Transmembrane</keyword>
<gene>
    <name evidence="2" type="primary">cdsA_2</name>
    <name evidence="2" type="ORF">NCTC12229_01718</name>
</gene>
<sequence length="323" mass="35959">MNLFATQPHASAIPLQAGYIFIGVFAVLLVASFVGQWLKRKKGRNNPTISNLNARVYAWWVMTLVLLLAFWFGKVGTVILFLLISFAALREFLTLVYQRSSDYNVMVACFYLLLPIQYYFVLTEWYGMFSIFIPVYGFLLLPIIASLSGRTEHFLERTAKTQWAAMVSIFCLSHVPALLNLHLDGFPHGQNVLLLIFMIAVVQSSDVLQYVWGKTLGKRKIMPTLSPSKTVAGTVGGIASATLIAVLLSPITPFSPLQAGLIGLVLCLMGFFGGLVMSAIKRDYGVKDWGNMIQGHGGMLDRVDSICFAAPVFFHIVRYFWHG</sequence>
<dbReference type="OrthoDB" id="9799199at2"/>
<protein>
    <submittedName>
        <fullName evidence="2">Phosphatidate cytidylyltransferase</fullName>
        <ecNumber evidence="2">2.7.7.41</ecNumber>
    </submittedName>
</protein>
<evidence type="ECO:0000313" key="2">
    <source>
        <dbReference type="EMBL" id="SUA44233.1"/>
    </source>
</evidence>
<evidence type="ECO:0000256" key="1">
    <source>
        <dbReference type="SAM" id="Phobius"/>
    </source>
</evidence>
<reference evidence="2 3" key="1">
    <citation type="submission" date="2018-06" db="EMBL/GenBank/DDBJ databases">
        <authorList>
            <consortium name="Pathogen Informatics"/>
            <person name="Doyle S."/>
        </authorList>
    </citation>
    <scope>NUCLEOTIDE SEQUENCE [LARGE SCALE GENOMIC DNA]</scope>
    <source>
        <strain evidence="2 3">NCTC12229</strain>
    </source>
</reference>
<dbReference type="PANTHER" id="PTHR43535:SF1">
    <property type="entry name" value="PHOSPHATIDATE CYTIDYLYLTRANSFERASE"/>
    <property type="match status" value="1"/>
</dbReference>
<feature type="transmembrane region" description="Helical" evidence="1">
    <location>
        <begin position="191"/>
        <end position="211"/>
    </location>
</feature>
<keyword evidence="1" id="KW-0472">Membrane</keyword>
<dbReference type="Pfam" id="PF01148">
    <property type="entry name" value="CTP_transf_1"/>
    <property type="match status" value="1"/>
</dbReference>
<dbReference type="GO" id="GO:0009273">
    <property type="term" value="P:peptidoglycan-based cell wall biogenesis"/>
    <property type="evidence" value="ECO:0007669"/>
    <property type="project" value="TreeGrafter"/>
</dbReference>
<dbReference type="PANTHER" id="PTHR43535">
    <property type="entry name" value="PHOSPHATIDATE CYTIDYLYLTRANSFERASE"/>
    <property type="match status" value="1"/>
</dbReference>
<dbReference type="EC" id="2.7.7.41" evidence="2"/>
<proteinExistence type="predicted"/>
<accession>A0A378WV55</accession>
<keyword evidence="1" id="KW-1133">Transmembrane helix</keyword>
<dbReference type="EMBL" id="UGRS01000002">
    <property type="protein sequence ID" value="SUA44233.1"/>
    <property type="molecule type" value="Genomic_DNA"/>
</dbReference>
<feature type="transmembrane region" description="Helical" evidence="1">
    <location>
        <begin position="161"/>
        <end position="179"/>
    </location>
</feature>